<evidence type="ECO:0000313" key="1">
    <source>
        <dbReference type="EMBL" id="MFD2732700.1"/>
    </source>
</evidence>
<gene>
    <name evidence="1" type="ORF">ACFSSE_13410</name>
</gene>
<accession>A0ABW5TTY4</accession>
<dbReference type="PROSITE" id="PS51257">
    <property type="entry name" value="PROKAR_LIPOPROTEIN"/>
    <property type="match status" value="1"/>
</dbReference>
<dbReference type="EMBL" id="JBHULV010000046">
    <property type="protein sequence ID" value="MFD2732700.1"/>
    <property type="molecule type" value="Genomic_DNA"/>
</dbReference>
<reference evidence="2" key="1">
    <citation type="journal article" date="2019" name="Int. J. Syst. Evol. Microbiol.">
        <title>The Global Catalogue of Microorganisms (GCM) 10K type strain sequencing project: providing services to taxonomists for standard genome sequencing and annotation.</title>
        <authorList>
            <consortium name="The Broad Institute Genomics Platform"/>
            <consortium name="The Broad Institute Genome Sequencing Center for Infectious Disease"/>
            <person name="Wu L."/>
            <person name="Ma J."/>
        </authorList>
    </citation>
    <scope>NUCLEOTIDE SEQUENCE [LARGE SCALE GENOMIC DNA]</scope>
    <source>
        <strain evidence="2">KCTC 42456</strain>
    </source>
</reference>
<dbReference type="Proteomes" id="UP001597546">
    <property type="component" value="Unassembled WGS sequence"/>
</dbReference>
<organism evidence="1 2">
    <name type="scientific">Pedobacter alpinus</name>
    <dbReference type="NCBI Taxonomy" id="1590643"/>
    <lineage>
        <taxon>Bacteria</taxon>
        <taxon>Pseudomonadati</taxon>
        <taxon>Bacteroidota</taxon>
        <taxon>Sphingobacteriia</taxon>
        <taxon>Sphingobacteriales</taxon>
        <taxon>Sphingobacteriaceae</taxon>
        <taxon>Pedobacter</taxon>
    </lineage>
</organism>
<protein>
    <recommendedName>
        <fullName evidence="3">Viral A-type inclusion protein</fullName>
    </recommendedName>
</protein>
<comment type="caution">
    <text evidence="1">The sequence shown here is derived from an EMBL/GenBank/DDBJ whole genome shotgun (WGS) entry which is preliminary data.</text>
</comment>
<name>A0ABW5TTY4_9SPHI</name>
<evidence type="ECO:0008006" key="3">
    <source>
        <dbReference type="Google" id="ProtNLM"/>
    </source>
</evidence>
<proteinExistence type="predicted"/>
<keyword evidence="2" id="KW-1185">Reference proteome</keyword>
<sequence>MQLNKLYTALLAVTLLFSTSCNNEKEEQKEMQHKVMHTHDELMSQMGLLMENKNKIKVVLLKLDSLKNTNPDTDTTLVKNNLMAATKELEKADEDMMDWMHGFNPDYTGKKHEEVMEYLKEQEIKILVVEKTFKNVLIKSDSLINKYK</sequence>
<evidence type="ECO:0000313" key="2">
    <source>
        <dbReference type="Proteomes" id="UP001597546"/>
    </source>
</evidence>
<dbReference type="RefSeq" id="WP_379040358.1">
    <property type="nucleotide sequence ID" value="NZ_JBHSKW010000003.1"/>
</dbReference>